<feature type="domain" description="Diels-Alderase N-terminal" evidence="2">
    <location>
        <begin position="58"/>
        <end position="232"/>
    </location>
</feature>
<evidence type="ECO:0008006" key="6">
    <source>
        <dbReference type="Google" id="ProtNLM"/>
    </source>
</evidence>
<protein>
    <recommendedName>
        <fullName evidence="6">Hydroxyneurosporene synthase</fullName>
    </recommendedName>
</protein>
<evidence type="ECO:0000259" key="3">
    <source>
        <dbReference type="Pfam" id="PF25581"/>
    </source>
</evidence>
<feature type="signal peptide" evidence="1">
    <location>
        <begin position="1"/>
        <end position="20"/>
    </location>
</feature>
<organism evidence="4 5">
    <name type="scientific">Hyaloscypha bicolor E</name>
    <dbReference type="NCBI Taxonomy" id="1095630"/>
    <lineage>
        <taxon>Eukaryota</taxon>
        <taxon>Fungi</taxon>
        <taxon>Dikarya</taxon>
        <taxon>Ascomycota</taxon>
        <taxon>Pezizomycotina</taxon>
        <taxon>Leotiomycetes</taxon>
        <taxon>Helotiales</taxon>
        <taxon>Hyaloscyphaceae</taxon>
        <taxon>Hyaloscypha</taxon>
        <taxon>Hyaloscypha bicolor</taxon>
    </lineage>
</organism>
<dbReference type="GeneID" id="36584847"/>
<feature type="chain" id="PRO_5014382754" description="Hydroxyneurosporene synthase" evidence="1">
    <location>
        <begin position="21"/>
        <end position="372"/>
    </location>
</feature>
<dbReference type="InterPro" id="IPR056402">
    <property type="entry name" value="DA_N"/>
</dbReference>
<dbReference type="InParanoid" id="A0A2J6TK62"/>
<dbReference type="Pfam" id="PF24137">
    <property type="entry name" value="DA_N"/>
    <property type="match status" value="1"/>
</dbReference>
<reference evidence="4 5" key="1">
    <citation type="submission" date="2016-04" db="EMBL/GenBank/DDBJ databases">
        <title>A degradative enzymes factory behind the ericoid mycorrhizal symbiosis.</title>
        <authorList>
            <consortium name="DOE Joint Genome Institute"/>
            <person name="Martino E."/>
            <person name="Morin E."/>
            <person name="Grelet G."/>
            <person name="Kuo A."/>
            <person name="Kohler A."/>
            <person name="Daghino S."/>
            <person name="Barry K."/>
            <person name="Choi C."/>
            <person name="Cichocki N."/>
            <person name="Clum A."/>
            <person name="Copeland A."/>
            <person name="Hainaut M."/>
            <person name="Haridas S."/>
            <person name="Labutti K."/>
            <person name="Lindquist E."/>
            <person name="Lipzen A."/>
            <person name="Khouja H.-R."/>
            <person name="Murat C."/>
            <person name="Ohm R."/>
            <person name="Olson A."/>
            <person name="Spatafora J."/>
            <person name="Veneault-Fourrey C."/>
            <person name="Henrissat B."/>
            <person name="Grigoriev I."/>
            <person name="Martin F."/>
            <person name="Perotto S."/>
        </authorList>
    </citation>
    <scope>NUCLEOTIDE SEQUENCE [LARGE SCALE GENOMIC DNA]</scope>
    <source>
        <strain evidence="4 5">E</strain>
    </source>
</reference>
<dbReference type="RefSeq" id="XP_024740308.1">
    <property type="nucleotide sequence ID" value="XM_024876768.1"/>
</dbReference>
<dbReference type="OrthoDB" id="5344254at2759"/>
<proteinExistence type="predicted"/>
<gene>
    <name evidence="4" type="ORF">K444DRAFT_557070</name>
</gene>
<accession>A0A2J6TK62</accession>
<sequence length="372" mass="39645">MKFSLIPCVLVGLACSPSSALVSSRWKSDSETKTILPTAVTGDVTANFKSACSLDGSQLSAINNTAWDWWYFDAVSPDAKSNVVITFFTASATGFPFLPSPMVTQFELHSLLPNGTIFNVFIPAEEAVITTEGEGSSGDFKGANASWIGTPDLKHYKIVVNSPANGVIGTFNMRSVAPGHYPCGPVRSGENMMVAPEIGWANAVPDGIADVDFTLSGTKVAWKGVGYHDKNWSNQPFTDNVASWYWGHGRLGPYSIVWFDTLGADGKEYVSSYVSKHDEIVVSSCDAGSIKVRPSGVNSEYPPKVSTGNPGGFTIEIDLGKEGTMNVEVKVAAVSLQGLTLYTEWVGTMTGNVDGGKQMTGVASFEAFKVTV</sequence>
<feature type="domain" description="AsqO/PenF-like C-terminal" evidence="3">
    <location>
        <begin position="239"/>
        <end position="369"/>
    </location>
</feature>
<dbReference type="InterPro" id="IPR057722">
    <property type="entry name" value="AsqO/PenF-like_C"/>
</dbReference>
<dbReference type="STRING" id="1095630.A0A2J6TK62"/>
<keyword evidence="1" id="KW-0732">Signal</keyword>
<keyword evidence="5" id="KW-1185">Reference proteome</keyword>
<dbReference type="SUPFAM" id="SSF159245">
    <property type="entry name" value="AttH-like"/>
    <property type="match status" value="1"/>
</dbReference>
<evidence type="ECO:0000313" key="5">
    <source>
        <dbReference type="Proteomes" id="UP000235371"/>
    </source>
</evidence>
<evidence type="ECO:0000313" key="4">
    <source>
        <dbReference type="EMBL" id="PMD63404.1"/>
    </source>
</evidence>
<dbReference type="PROSITE" id="PS51257">
    <property type="entry name" value="PROKAR_LIPOPROTEIN"/>
    <property type="match status" value="1"/>
</dbReference>
<dbReference type="EMBL" id="KZ613782">
    <property type="protein sequence ID" value="PMD63404.1"/>
    <property type="molecule type" value="Genomic_DNA"/>
</dbReference>
<dbReference type="Proteomes" id="UP000235371">
    <property type="component" value="Unassembled WGS sequence"/>
</dbReference>
<name>A0A2J6TK62_9HELO</name>
<dbReference type="AlphaFoldDB" id="A0A2J6TK62"/>
<evidence type="ECO:0000256" key="1">
    <source>
        <dbReference type="SAM" id="SignalP"/>
    </source>
</evidence>
<dbReference type="Pfam" id="PF25581">
    <property type="entry name" value="AsqO_C"/>
    <property type="match status" value="1"/>
</dbReference>
<evidence type="ECO:0000259" key="2">
    <source>
        <dbReference type="Pfam" id="PF24137"/>
    </source>
</evidence>